<name>A0A1X7NGG7_9HYPH</name>
<dbReference type="EMBL" id="FXBL01000004">
    <property type="protein sequence ID" value="SMH36436.1"/>
    <property type="molecule type" value="Genomic_DNA"/>
</dbReference>
<dbReference type="Proteomes" id="UP000193083">
    <property type="component" value="Unassembled WGS sequence"/>
</dbReference>
<gene>
    <name evidence="4" type="ORF">SAMN02982922_1752</name>
</gene>
<dbReference type="AlphaFoldDB" id="A0A1X7NGG7"/>
<evidence type="ECO:0000256" key="2">
    <source>
        <dbReference type="ARBA" id="ARBA00022801"/>
    </source>
</evidence>
<keyword evidence="5" id="KW-1185">Reference proteome</keyword>
<dbReference type="InterPro" id="IPR006680">
    <property type="entry name" value="Amidohydro-rel"/>
</dbReference>
<dbReference type="Gene3D" id="2.30.40.10">
    <property type="entry name" value="Urease, subunit C, domain 1"/>
    <property type="match status" value="1"/>
</dbReference>
<dbReference type="SUPFAM" id="SSF51556">
    <property type="entry name" value="Metallo-dependent hydrolases"/>
    <property type="match status" value="1"/>
</dbReference>
<evidence type="ECO:0000313" key="5">
    <source>
        <dbReference type="Proteomes" id="UP000193083"/>
    </source>
</evidence>
<comment type="similarity">
    <text evidence="1">Belongs to the metallo-dependent hydrolases superfamily. ATZ/TRZ family.</text>
</comment>
<evidence type="ECO:0000259" key="3">
    <source>
        <dbReference type="Pfam" id="PF01979"/>
    </source>
</evidence>
<reference evidence="5" key="1">
    <citation type="submission" date="2017-04" db="EMBL/GenBank/DDBJ databases">
        <authorList>
            <person name="Varghese N."/>
            <person name="Submissions S."/>
        </authorList>
    </citation>
    <scope>NUCLEOTIDE SEQUENCE [LARGE SCALE GENOMIC DNA]</scope>
    <source>
        <strain evidence="5">B5P</strain>
    </source>
</reference>
<dbReference type="SUPFAM" id="SSF51338">
    <property type="entry name" value="Composite domain of metallo-dependent hydrolases"/>
    <property type="match status" value="1"/>
</dbReference>
<evidence type="ECO:0000256" key="1">
    <source>
        <dbReference type="ARBA" id="ARBA00006745"/>
    </source>
</evidence>
<sequence>MELHGAETTILHGGALWNGTGFDRADVAIADGRIAAILPPARAYEGDVEIVDARGCAILPPFFDGHVHSSSTLLRGTENSYPLELWSFWAIGYGRGATAASIRASMRLTAIEMIRAGIGGYVDHFPPARFMAQGLEVHRESGLRIGFAPFFADLVDEDLLDIPLDRSVIAAVAPVVPSDPDELRRRTTALAAMADDRITPLLGPNAPQRCSAELISLWARLAVEHDLGSHTHLLETYPQSRAAAARWAGGVVGELDRLGLLHGRTSLAHAIWLDAPARCLLAERGATAIHNPLSNQMLGSGRMPVRSMLDDGVRLGLGTDCSNTSGRHDLFEAMRQMLVAGRDAGSRHDAWIRPEEVLRAAVEDGWASLGKGPARLIAGAPADLMVLDFRTASLAAAEISAASIVSHGDASAVRDLMVGGRWLMRDRTIRVFDEAEIIDEAAGHAAALREGARPSLERLHPHVGDYDRWSVGVFSSLGCPHCGRAGGLHGFAAEPAGEPAAPAKP</sequence>
<dbReference type="InterPro" id="IPR011059">
    <property type="entry name" value="Metal-dep_hydrolase_composite"/>
</dbReference>
<dbReference type="Gene3D" id="3.20.20.140">
    <property type="entry name" value="Metal-dependent hydrolases"/>
    <property type="match status" value="1"/>
</dbReference>
<dbReference type="GO" id="GO:0016810">
    <property type="term" value="F:hydrolase activity, acting on carbon-nitrogen (but not peptide) bonds"/>
    <property type="evidence" value="ECO:0007669"/>
    <property type="project" value="InterPro"/>
</dbReference>
<keyword evidence="2" id="KW-0378">Hydrolase</keyword>
<dbReference type="Pfam" id="PF01979">
    <property type="entry name" value="Amidohydro_1"/>
    <property type="match status" value="1"/>
</dbReference>
<accession>A0A1X7NGG7</accession>
<evidence type="ECO:0000313" key="4">
    <source>
        <dbReference type="EMBL" id="SMH36436.1"/>
    </source>
</evidence>
<feature type="domain" description="Amidohydrolase-related" evidence="3">
    <location>
        <begin position="58"/>
        <end position="422"/>
    </location>
</feature>
<dbReference type="PANTHER" id="PTHR43794">
    <property type="entry name" value="AMINOHYDROLASE SSNA-RELATED"/>
    <property type="match status" value="1"/>
</dbReference>
<protein>
    <submittedName>
        <fullName evidence="4">Cytosine/adenosine deaminase</fullName>
    </submittedName>
</protein>
<dbReference type="PANTHER" id="PTHR43794:SF11">
    <property type="entry name" value="AMIDOHYDROLASE-RELATED DOMAIN-CONTAINING PROTEIN"/>
    <property type="match status" value="1"/>
</dbReference>
<organism evidence="4 5">
    <name type="scientific">Mesorhizobium australicum</name>
    <dbReference type="NCBI Taxonomy" id="536018"/>
    <lineage>
        <taxon>Bacteria</taxon>
        <taxon>Pseudomonadati</taxon>
        <taxon>Pseudomonadota</taxon>
        <taxon>Alphaproteobacteria</taxon>
        <taxon>Hyphomicrobiales</taxon>
        <taxon>Phyllobacteriaceae</taxon>
        <taxon>Mesorhizobium</taxon>
    </lineage>
</organism>
<dbReference type="RefSeq" id="WP_176247471.1">
    <property type="nucleotide sequence ID" value="NZ_FXBL01000004.1"/>
</dbReference>
<dbReference type="InterPro" id="IPR032466">
    <property type="entry name" value="Metal_Hydrolase"/>
</dbReference>
<proteinExistence type="inferred from homology"/>
<dbReference type="InterPro" id="IPR050287">
    <property type="entry name" value="MTA/SAH_deaminase"/>
</dbReference>